<dbReference type="EMBL" id="QTZN02000041">
    <property type="protein sequence ID" value="MVB08382.1"/>
    <property type="molecule type" value="Genomic_DNA"/>
</dbReference>
<dbReference type="InterPro" id="IPR046228">
    <property type="entry name" value="DUF6261"/>
</dbReference>
<gene>
    <name evidence="2" type="ORF">DWB62_015260</name>
    <name evidence="1" type="ORF">GNY23_15260</name>
</gene>
<evidence type="ECO:0000313" key="1">
    <source>
        <dbReference type="EMBL" id="MUP39177.1"/>
    </source>
</evidence>
<dbReference type="EMBL" id="WOTW01000041">
    <property type="protein sequence ID" value="MUP39177.1"/>
    <property type="molecule type" value="Genomic_DNA"/>
</dbReference>
<name>A0A7M4D948_9BACT</name>
<dbReference type="Proteomes" id="UP000462449">
    <property type="component" value="Unassembled WGS sequence"/>
</dbReference>
<reference evidence="2 3" key="1">
    <citation type="submission" date="2019-11" db="EMBL/GenBank/DDBJ databases">
        <title>Draft genome sequence of Labilibaculum sp. strain SYP isolated from Black Sea.</title>
        <authorList>
            <person name="Yadav S."/>
            <person name="Villanueva L."/>
        </authorList>
    </citation>
    <scope>NUCLEOTIDE SEQUENCE [LARGE SCALE GENOMIC DNA]</scope>
    <source>
        <strain evidence="2 3">44</strain>
    </source>
</reference>
<organism evidence="1 4">
    <name type="scientific">Labilibaculum euxinus</name>
    <dbReference type="NCBI Taxonomy" id="2686357"/>
    <lineage>
        <taxon>Bacteria</taxon>
        <taxon>Pseudomonadati</taxon>
        <taxon>Bacteroidota</taxon>
        <taxon>Bacteroidia</taxon>
        <taxon>Marinilabiliales</taxon>
        <taxon>Marinifilaceae</taxon>
        <taxon>Labilibaculum</taxon>
    </lineage>
</organism>
<dbReference type="RefSeq" id="WP_156196646.1">
    <property type="nucleotide sequence ID" value="NZ_QTZN02000041.1"/>
</dbReference>
<dbReference type="OrthoDB" id="1115360at2"/>
<dbReference type="Pfam" id="PF19775">
    <property type="entry name" value="DUF6261"/>
    <property type="match status" value="1"/>
</dbReference>
<dbReference type="Proteomes" id="UP000285951">
    <property type="component" value="Unassembled WGS sequence"/>
</dbReference>
<accession>A0A7M4D948</accession>
<proteinExistence type="predicted"/>
<evidence type="ECO:0000313" key="4">
    <source>
        <dbReference type="Proteomes" id="UP000462449"/>
    </source>
</evidence>
<dbReference type="AlphaFoldDB" id="A0A7M4D948"/>
<evidence type="ECO:0000313" key="3">
    <source>
        <dbReference type="Proteomes" id="UP000285951"/>
    </source>
</evidence>
<sequence>MKNVSYYLFSHNALYTFIGGVIDLVKKVDSDELGVTVFLKNTESTCEKFEYALQRDLVNPFTQLLFEADQKRDNRFLGFKGYVAIGKYHESEAWNKAAAEIEVLIDRYGGDLYKMAVAEETAVLDNLISDLNAEPYATAIRTIQGKEWMDFMVLANQEYKDLSLQRSELNNTNTNTLGDSRKPAVNAVKSLLSMISLLNQATANPVLSTLIEQLDNHIAKSMASARLSYSLNEKEEISEEK</sequence>
<comment type="caution">
    <text evidence="1">The sequence shown here is derived from an EMBL/GenBank/DDBJ whole genome shotgun (WGS) entry which is preliminary data.</text>
</comment>
<protein>
    <submittedName>
        <fullName evidence="1">Uncharacterized protein</fullName>
    </submittedName>
</protein>
<keyword evidence="3" id="KW-1185">Reference proteome</keyword>
<evidence type="ECO:0000313" key="2">
    <source>
        <dbReference type="EMBL" id="MVB08382.1"/>
    </source>
</evidence>
<reference evidence="1 4" key="2">
    <citation type="submission" date="2019-12" db="EMBL/GenBank/DDBJ databases">
        <title>Draft genome sequence of Labilibaculum sp. strain 44 isolated from deep waters of Black Sea.</title>
        <authorList>
            <person name="Yadav S."/>
            <person name="Villanueva L."/>
        </authorList>
    </citation>
    <scope>NUCLEOTIDE SEQUENCE [LARGE SCALE GENOMIC DNA]</scope>
    <source>
        <strain evidence="1 4">44</strain>
    </source>
</reference>